<feature type="modified residue" description="4-aspartylphosphate" evidence="3">
    <location>
        <position position="124"/>
    </location>
</feature>
<keyword evidence="2" id="KW-0902">Two-component regulatory system</keyword>
<gene>
    <name evidence="5" type="primary">mprA_1</name>
    <name evidence="5" type="ORF">Fuma_01982</name>
</gene>
<name>A0A1P8WE95_9PLAN</name>
<dbReference type="InterPro" id="IPR011006">
    <property type="entry name" value="CheY-like_superfamily"/>
</dbReference>
<evidence type="ECO:0000256" key="3">
    <source>
        <dbReference type="PROSITE-ProRule" id="PRU00169"/>
    </source>
</evidence>
<feature type="domain" description="Response regulatory" evidence="4">
    <location>
        <begin position="74"/>
        <end position="187"/>
    </location>
</feature>
<evidence type="ECO:0000313" key="5">
    <source>
        <dbReference type="EMBL" id="APZ92371.1"/>
    </source>
</evidence>
<dbReference type="STRING" id="1891926.Fuma_01982"/>
<dbReference type="RefSeq" id="WP_083731935.1">
    <property type="nucleotide sequence ID" value="NZ_CP017641.1"/>
</dbReference>
<dbReference type="PROSITE" id="PS50110">
    <property type="entry name" value="RESPONSE_REGULATORY"/>
    <property type="match status" value="1"/>
</dbReference>
<dbReference type="PANTHER" id="PTHR44591:SF14">
    <property type="entry name" value="PROTEIN PILG"/>
    <property type="match status" value="1"/>
</dbReference>
<dbReference type="CDD" id="cd17546">
    <property type="entry name" value="REC_hyHK_CKI1_RcsC-like"/>
    <property type="match status" value="1"/>
</dbReference>
<dbReference type="EMBL" id="CP017641">
    <property type="protein sequence ID" value="APZ92371.1"/>
    <property type="molecule type" value="Genomic_DNA"/>
</dbReference>
<evidence type="ECO:0000256" key="1">
    <source>
        <dbReference type="ARBA" id="ARBA00022553"/>
    </source>
</evidence>
<dbReference type="SUPFAM" id="SSF52172">
    <property type="entry name" value="CheY-like"/>
    <property type="match status" value="1"/>
</dbReference>
<dbReference type="PANTHER" id="PTHR44591">
    <property type="entry name" value="STRESS RESPONSE REGULATOR PROTEIN 1"/>
    <property type="match status" value="1"/>
</dbReference>
<protein>
    <submittedName>
        <fullName evidence="5">Mycobacterial persistence regulator A</fullName>
    </submittedName>
</protein>
<dbReference type="GO" id="GO:0000160">
    <property type="term" value="P:phosphorelay signal transduction system"/>
    <property type="evidence" value="ECO:0007669"/>
    <property type="project" value="UniProtKB-KW"/>
</dbReference>
<dbReference type="KEGG" id="fmr:Fuma_01982"/>
<dbReference type="SMART" id="SM00448">
    <property type="entry name" value="REC"/>
    <property type="match status" value="1"/>
</dbReference>
<dbReference type="Proteomes" id="UP000187735">
    <property type="component" value="Chromosome"/>
</dbReference>
<dbReference type="InterPro" id="IPR001789">
    <property type="entry name" value="Sig_transdc_resp-reg_receiver"/>
</dbReference>
<proteinExistence type="predicted"/>
<dbReference type="Pfam" id="PF00072">
    <property type="entry name" value="Response_reg"/>
    <property type="match status" value="1"/>
</dbReference>
<evidence type="ECO:0000313" key="6">
    <source>
        <dbReference type="Proteomes" id="UP000187735"/>
    </source>
</evidence>
<sequence length="212" mass="23419">MSDSRPLTYTHRLRNQLNQIVLEAESLLQHNEFSPDEATLRQLERIESLALKLHQVESELKLSVDPEWLESVTRVLVVEDDAMQRVSLATALRAEGCFVATAADGNEAIDYLLQAMSPDVILLDLVMPHCDGVSANRVIRHSAFGGGAKVIALTAHDATDLDLSDFDAYLQKPFRIPDLLDTISAVLKSEDKAEDNGTLVTSQGQDEQHSEL</sequence>
<keyword evidence="6" id="KW-1185">Reference proteome</keyword>
<dbReference type="InterPro" id="IPR050595">
    <property type="entry name" value="Bact_response_regulator"/>
</dbReference>
<organism evidence="5 6">
    <name type="scientific">Fuerstiella marisgermanici</name>
    <dbReference type="NCBI Taxonomy" id="1891926"/>
    <lineage>
        <taxon>Bacteria</taxon>
        <taxon>Pseudomonadati</taxon>
        <taxon>Planctomycetota</taxon>
        <taxon>Planctomycetia</taxon>
        <taxon>Planctomycetales</taxon>
        <taxon>Planctomycetaceae</taxon>
        <taxon>Fuerstiella</taxon>
    </lineage>
</organism>
<dbReference type="AlphaFoldDB" id="A0A1P8WE95"/>
<evidence type="ECO:0000259" key="4">
    <source>
        <dbReference type="PROSITE" id="PS50110"/>
    </source>
</evidence>
<dbReference type="Gene3D" id="3.40.50.2300">
    <property type="match status" value="1"/>
</dbReference>
<dbReference type="OrthoDB" id="292005at2"/>
<reference evidence="5 6" key="1">
    <citation type="journal article" date="2016" name="Front. Microbiol.">
        <title>Fuerstia marisgermanicae gen. nov., sp. nov., an Unusual Member of the Phylum Planctomycetes from the German Wadden Sea.</title>
        <authorList>
            <person name="Kohn T."/>
            <person name="Heuer A."/>
            <person name="Jogler M."/>
            <person name="Vollmers J."/>
            <person name="Boedeker C."/>
            <person name="Bunk B."/>
            <person name="Rast P."/>
            <person name="Borchert D."/>
            <person name="Glockner I."/>
            <person name="Freese H.M."/>
            <person name="Klenk H.P."/>
            <person name="Overmann J."/>
            <person name="Kaster A.K."/>
            <person name="Rohde M."/>
            <person name="Wiegand S."/>
            <person name="Jogler C."/>
        </authorList>
    </citation>
    <scope>NUCLEOTIDE SEQUENCE [LARGE SCALE GENOMIC DNA]</scope>
    <source>
        <strain evidence="5 6">NH11</strain>
    </source>
</reference>
<keyword evidence="1 3" id="KW-0597">Phosphoprotein</keyword>
<accession>A0A1P8WE95</accession>
<evidence type="ECO:0000256" key="2">
    <source>
        <dbReference type="ARBA" id="ARBA00023012"/>
    </source>
</evidence>